<dbReference type="InterPro" id="IPR001313">
    <property type="entry name" value="Pumilio_RNA-bd_rpt"/>
</dbReference>
<dbReference type="InterPro" id="IPR033133">
    <property type="entry name" value="PUM-HD"/>
</dbReference>
<feature type="compositionally biased region" description="Polar residues" evidence="2">
    <location>
        <begin position="1"/>
        <end position="10"/>
    </location>
</feature>
<evidence type="ECO:0000313" key="5">
    <source>
        <dbReference type="Proteomes" id="UP000799118"/>
    </source>
</evidence>
<dbReference type="InterPro" id="IPR040059">
    <property type="entry name" value="PUM3"/>
</dbReference>
<dbReference type="InterPro" id="IPR011989">
    <property type="entry name" value="ARM-like"/>
</dbReference>
<keyword evidence="1" id="KW-0677">Repeat</keyword>
<accession>A0A6A4HWX5</accession>
<proteinExistence type="predicted"/>
<dbReference type="Proteomes" id="UP000799118">
    <property type="component" value="Unassembled WGS sequence"/>
</dbReference>
<feature type="domain" description="PUM-HD" evidence="3">
    <location>
        <begin position="42"/>
        <end position="388"/>
    </location>
</feature>
<dbReference type="EMBL" id="ML769437">
    <property type="protein sequence ID" value="KAE9402210.1"/>
    <property type="molecule type" value="Genomic_DNA"/>
</dbReference>
<dbReference type="Gene3D" id="1.25.10.10">
    <property type="entry name" value="Leucine-rich Repeat Variant"/>
    <property type="match status" value="1"/>
</dbReference>
<dbReference type="AlphaFoldDB" id="A0A6A4HWX5"/>
<evidence type="ECO:0000313" key="4">
    <source>
        <dbReference type="EMBL" id="KAE9402210.1"/>
    </source>
</evidence>
<feature type="region of interest" description="Disordered" evidence="2">
    <location>
        <begin position="1"/>
        <end position="29"/>
    </location>
</feature>
<reference evidence="4" key="1">
    <citation type="journal article" date="2019" name="Environ. Microbiol.">
        <title>Fungal ecological strategies reflected in gene transcription - a case study of two litter decomposers.</title>
        <authorList>
            <person name="Barbi F."/>
            <person name="Kohler A."/>
            <person name="Barry K."/>
            <person name="Baskaran P."/>
            <person name="Daum C."/>
            <person name="Fauchery L."/>
            <person name="Ihrmark K."/>
            <person name="Kuo A."/>
            <person name="LaButti K."/>
            <person name="Lipzen A."/>
            <person name="Morin E."/>
            <person name="Grigoriev I.V."/>
            <person name="Henrissat B."/>
            <person name="Lindahl B."/>
            <person name="Martin F."/>
        </authorList>
    </citation>
    <scope>NUCLEOTIDE SEQUENCE</scope>
    <source>
        <strain evidence="4">JB14</strain>
    </source>
</reference>
<evidence type="ECO:0000259" key="3">
    <source>
        <dbReference type="PROSITE" id="PS50303"/>
    </source>
</evidence>
<evidence type="ECO:0000256" key="1">
    <source>
        <dbReference type="ARBA" id="ARBA00022737"/>
    </source>
</evidence>
<dbReference type="PROSITE" id="PS50303">
    <property type="entry name" value="PUM_HD"/>
    <property type="match status" value="1"/>
</dbReference>
<keyword evidence="5" id="KW-1185">Reference proteome</keyword>
<dbReference type="InterPro" id="IPR016024">
    <property type="entry name" value="ARM-type_fold"/>
</dbReference>
<dbReference type="PANTHER" id="PTHR13389:SF0">
    <property type="entry name" value="PUMILIO HOMOLOG 3"/>
    <property type="match status" value="1"/>
</dbReference>
<gene>
    <name evidence="4" type="ORF">BT96DRAFT_563245</name>
</gene>
<dbReference type="SMART" id="SM00025">
    <property type="entry name" value="Pumilio"/>
    <property type="match status" value="4"/>
</dbReference>
<name>A0A6A4HWX5_9AGAR</name>
<protein>
    <submittedName>
        <fullName evidence="4">ARM repeat-containing protein</fullName>
    </submittedName>
</protein>
<feature type="compositionally biased region" description="Basic and acidic residues" evidence="2">
    <location>
        <begin position="11"/>
        <end position="26"/>
    </location>
</feature>
<dbReference type="GO" id="GO:0006417">
    <property type="term" value="P:regulation of translation"/>
    <property type="evidence" value="ECO:0007669"/>
    <property type="project" value="TreeGrafter"/>
</dbReference>
<dbReference type="GO" id="GO:0003729">
    <property type="term" value="F:mRNA binding"/>
    <property type="evidence" value="ECO:0007669"/>
    <property type="project" value="TreeGrafter"/>
</dbReference>
<organism evidence="4 5">
    <name type="scientific">Gymnopus androsaceus JB14</name>
    <dbReference type="NCBI Taxonomy" id="1447944"/>
    <lineage>
        <taxon>Eukaryota</taxon>
        <taxon>Fungi</taxon>
        <taxon>Dikarya</taxon>
        <taxon>Basidiomycota</taxon>
        <taxon>Agaricomycotina</taxon>
        <taxon>Agaricomycetes</taxon>
        <taxon>Agaricomycetidae</taxon>
        <taxon>Agaricales</taxon>
        <taxon>Marasmiineae</taxon>
        <taxon>Omphalotaceae</taxon>
        <taxon>Gymnopus</taxon>
    </lineage>
</organism>
<dbReference type="GO" id="GO:0005730">
    <property type="term" value="C:nucleolus"/>
    <property type="evidence" value="ECO:0007669"/>
    <property type="project" value="TreeGrafter"/>
</dbReference>
<evidence type="ECO:0000256" key="2">
    <source>
        <dbReference type="SAM" id="MobiDB-lite"/>
    </source>
</evidence>
<dbReference type="PANTHER" id="PTHR13389">
    <property type="entry name" value="PUMILIO HOMOLOG 3"/>
    <property type="match status" value="1"/>
</dbReference>
<dbReference type="OrthoDB" id="497380at2759"/>
<sequence>MQVDSGGTSARESHKIQKAMQRERKASKAHSSLLTEAKRIWALARSTESISSAQRQKHITDLMDVIRGKVKEIVFKHDASRIVQTVVKYGGPKERNEIAEELKGGYKDLARNKYSKFLVTKLIRFCPTHRASILLEFQGQVMKMLLHREASSVLADAFELYANAYERSILLREFYGKEVALFSSSSSHTSEAEKEKSKKGLSGVLEGFDKDRKKRVLGALKENLDSMFNNPDKGTIQHAIVHRAAWEYLTALNTLQDVGEAEKMRRDLFENCQEILADMVHTKDGSRVVREFLARGSAKDRKQILKTLKPHIERMCLDEEAQMVLFTAMDVVDDTKLLQKSLTSLITIPSTLNYPPPIRSRPARNTLPTRSEIEEAFYAGDDCGAQSE</sequence>
<dbReference type="SUPFAM" id="SSF48371">
    <property type="entry name" value="ARM repeat"/>
    <property type="match status" value="1"/>
</dbReference>